<dbReference type="eggNOG" id="KOG1515">
    <property type="taxonomic scope" value="Eukaryota"/>
</dbReference>
<organism evidence="4 5">
    <name type="scientific">Taphrina deformans (strain PYCC 5710 / ATCC 11124 / CBS 356.35 / IMI 108563 / JCM 9778 / NBRC 8474)</name>
    <name type="common">Peach leaf curl fungus</name>
    <name type="synonym">Lalaria deformans</name>
    <dbReference type="NCBI Taxonomy" id="1097556"/>
    <lineage>
        <taxon>Eukaryota</taxon>
        <taxon>Fungi</taxon>
        <taxon>Dikarya</taxon>
        <taxon>Ascomycota</taxon>
        <taxon>Taphrinomycotina</taxon>
        <taxon>Taphrinomycetes</taxon>
        <taxon>Taphrinales</taxon>
        <taxon>Taphrinaceae</taxon>
        <taxon>Taphrina</taxon>
    </lineage>
</organism>
<dbReference type="EMBL" id="CAHR02000138">
    <property type="protein sequence ID" value="CCG83333.1"/>
    <property type="molecule type" value="Genomic_DNA"/>
</dbReference>
<name>R4XIZ0_TAPDE</name>
<dbReference type="OrthoDB" id="19653at2759"/>
<feature type="region of interest" description="Disordered" evidence="2">
    <location>
        <begin position="281"/>
        <end position="338"/>
    </location>
</feature>
<comment type="caution">
    <text evidence="4">The sequence shown here is derived from an EMBL/GenBank/DDBJ whole genome shotgun (WGS) entry which is preliminary data.</text>
</comment>
<reference evidence="4 5" key="1">
    <citation type="journal article" date="2013" name="MBio">
        <title>Genome sequencing of the plant pathogen Taphrina deformans, the causal agent of peach leaf curl.</title>
        <authorList>
            <person name="Cisse O.H."/>
            <person name="Almeida J.M.G.C.F."/>
            <person name="Fonseca A."/>
            <person name="Kumar A.A."/>
            <person name="Salojaervi J."/>
            <person name="Overmyer K."/>
            <person name="Hauser P.M."/>
            <person name="Pagni M."/>
        </authorList>
    </citation>
    <scope>NUCLEOTIDE SEQUENCE [LARGE SCALE GENOMIC DNA]</scope>
    <source>
        <strain evidence="5">PYCC 5710 / ATCC 11124 / CBS 356.35 / IMI 108563 / JCM 9778 / NBRC 8474</strain>
    </source>
</reference>
<evidence type="ECO:0000256" key="2">
    <source>
        <dbReference type="SAM" id="MobiDB-lite"/>
    </source>
</evidence>
<dbReference type="VEuPathDB" id="FungiDB:TAPDE_003539"/>
<dbReference type="InterPro" id="IPR050300">
    <property type="entry name" value="GDXG_lipolytic_enzyme"/>
</dbReference>
<dbReference type="Pfam" id="PF20434">
    <property type="entry name" value="BD-FAE"/>
    <property type="match status" value="1"/>
</dbReference>
<dbReference type="GO" id="GO:0016787">
    <property type="term" value="F:hydrolase activity"/>
    <property type="evidence" value="ECO:0007669"/>
    <property type="project" value="UniProtKB-KW"/>
</dbReference>
<sequence length="412" mass="45379">MSLDVHLPDSPRTHALSIILWFHGGGLLQGSRKTAPPHLLRGVENQEYCLISADYRLAPQASVADIVDDALDALRFVRRQLSFRLDANAIHANDIAVSGSSAGGYLALLLALRDSKLRSCLAIYPITDPLGDFFVTSQPTPAYEKAQVQPFLDENAPVMSCNDPSSARNKMYFDMMASANLAQLLKLKQSQMGDSSRYIVAAEVESLTEGQKVCPIYMVHGNADRFVGIEQAYVVRDALNAKGMSNVFDEVDGADHSFDTDPSITMDNMYEFARRHWQYKSPQKKDSEGSTAWTESASGTRELRKSTSTSSLASTTSSTSTHHSIDITSDSSSTISSSSFSDTSDAEDHWAAQLHELSLVLNLVFLPLAGKYFGRQFAFWGWSKYMTWRQAYTVVRDKGIQRLSSVVVAGLS</sequence>
<gene>
    <name evidence="4" type="ORF">TAPDE_003539</name>
</gene>
<dbReference type="Pfam" id="PF19117">
    <property type="entry name" value="Mim2"/>
    <property type="match status" value="1"/>
</dbReference>
<dbReference type="SUPFAM" id="SSF53474">
    <property type="entry name" value="alpha/beta-Hydrolases"/>
    <property type="match status" value="1"/>
</dbReference>
<dbReference type="InterPro" id="IPR029058">
    <property type="entry name" value="AB_hydrolase_fold"/>
</dbReference>
<keyword evidence="1" id="KW-0378">Hydrolase</keyword>
<dbReference type="Proteomes" id="UP000013776">
    <property type="component" value="Unassembled WGS sequence"/>
</dbReference>
<feature type="domain" description="BD-FAE-like" evidence="3">
    <location>
        <begin position="3"/>
        <end position="238"/>
    </location>
</feature>
<dbReference type="InterPro" id="IPR037652">
    <property type="entry name" value="Mim2"/>
</dbReference>
<keyword evidence="5" id="KW-1185">Reference proteome</keyword>
<proteinExistence type="predicted"/>
<protein>
    <recommendedName>
        <fullName evidence="3">BD-FAE-like domain-containing protein</fullName>
    </recommendedName>
</protein>
<evidence type="ECO:0000313" key="5">
    <source>
        <dbReference type="Proteomes" id="UP000013776"/>
    </source>
</evidence>
<dbReference type="GO" id="GO:0070096">
    <property type="term" value="P:mitochondrial outer membrane translocase complex assembly"/>
    <property type="evidence" value="ECO:0007669"/>
    <property type="project" value="InterPro"/>
</dbReference>
<dbReference type="PANTHER" id="PTHR48081:SF3">
    <property type="entry name" value="ALPHA_BETA HYDROLASE FOLD-3 DOMAIN-CONTAINING PROTEIN"/>
    <property type="match status" value="1"/>
</dbReference>
<feature type="compositionally biased region" description="Polar residues" evidence="2">
    <location>
        <begin position="289"/>
        <end position="299"/>
    </location>
</feature>
<dbReference type="STRING" id="1097556.R4XIZ0"/>
<dbReference type="GO" id="GO:0005739">
    <property type="term" value="C:mitochondrion"/>
    <property type="evidence" value="ECO:0007669"/>
    <property type="project" value="GOC"/>
</dbReference>
<dbReference type="InterPro" id="IPR049492">
    <property type="entry name" value="BD-FAE-like_dom"/>
</dbReference>
<dbReference type="AlphaFoldDB" id="R4XIZ0"/>
<evidence type="ECO:0000313" key="4">
    <source>
        <dbReference type="EMBL" id="CCG83333.1"/>
    </source>
</evidence>
<accession>R4XIZ0</accession>
<dbReference type="GO" id="GO:0045040">
    <property type="term" value="P:protein insertion into mitochondrial outer membrane"/>
    <property type="evidence" value="ECO:0007669"/>
    <property type="project" value="InterPro"/>
</dbReference>
<evidence type="ECO:0000256" key="1">
    <source>
        <dbReference type="ARBA" id="ARBA00022801"/>
    </source>
</evidence>
<evidence type="ECO:0000259" key="3">
    <source>
        <dbReference type="Pfam" id="PF20434"/>
    </source>
</evidence>
<feature type="compositionally biased region" description="Low complexity" evidence="2">
    <location>
        <begin position="306"/>
        <end position="338"/>
    </location>
</feature>
<dbReference type="PANTHER" id="PTHR48081">
    <property type="entry name" value="AB HYDROLASE SUPERFAMILY PROTEIN C4A8.06C"/>
    <property type="match status" value="1"/>
</dbReference>
<dbReference type="Gene3D" id="3.40.50.1820">
    <property type="entry name" value="alpha/beta hydrolase"/>
    <property type="match status" value="1"/>
</dbReference>